<keyword evidence="3 11" id="KW-0894">Sodium channel</keyword>
<evidence type="ECO:0000256" key="6">
    <source>
        <dbReference type="ARBA" id="ARBA00023053"/>
    </source>
</evidence>
<sequence length="185" mass="21135">MEEKKASDITVFAGGCTLHGVSHIFLPGGITFRRLLWAICFLLSLSLFLYQVADRIDYYIQYHHVTTLDEMDSSNMIFPAITLCNQNSFRKSRITKNDLHWLGGLLGVKPSDYSTFLETIGQDTDLSGFSPTKTYDMSELFDRTGHDMAEMLLECRYRSSECAAEDFTLVSQTHNLSTFRDRFIV</sequence>
<keyword evidence="5 12" id="KW-1133">Transmembrane helix</keyword>
<evidence type="ECO:0000256" key="1">
    <source>
        <dbReference type="ARBA" id="ARBA00004141"/>
    </source>
</evidence>
<evidence type="ECO:0000256" key="4">
    <source>
        <dbReference type="ARBA" id="ARBA00022692"/>
    </source>
</evidence>
<dbReference type="EMBL" id="BFAA01248375">
    <property type="protein sequence ID" value="GCB86134.1"/>
    <property type="molecule type" value="Genomic_DNA"/>
</dbReference>
<evidence type="ECO:0000256" key="5">
    <source>
        <dbReference type="ARBA" id="ARBA00022989"/>
    </source>
</evidence>
<feature type="transmembrane region" description="Helical" evidence="12">
    <location>
        <begin position="35"/>
        <end position="53"/>
    </location>
</feature>
<dbReference type="Pfam" id="PF00858">
    <property type="entry name" value="ASC"/>
    <property type="match status" value="1"/>
</dbReference>
<evidence type="ECO:0000256" key="11">
    <source>
        <dbReference type="RuleBase" id="RU000679"/>
    </source>
</evidence>
<dbReference type="GO" id="GO:0005886">
    <property type="term" value="C:plasma membrane"/>
    <property type="evidence" value="ECO:0007669"/>
    <property type="project" value="TreeGrafter"/>
</dbReference>
<dbReference type="PRINTS" id="PR01078">
    <property type="entry name" value="AMINACHANNEL"/>
</dbReference>
<comment type="subcellular location">
    <subcellularLocation>
        <location evidence="1">Membrane</location>
        <topology evidence="1">Multi-pass membrane protein</topology>
    </subcellularLocation>
</comment>
<keyword evidence="14" id="KW-1185">Reference proteome</keyword>
<keyword evidence="10 11" id="KW-0407">Ion channel</keyword>
<dbReference type="OMA" id="CTLHGIS"/>
<evidence type="ECO:0000256" key="7">
    <source>
        <dbReference type="ARBA" id="ARBA00023065"/>
    </source>
</evidence>
<evidence type="ECO:0000313" key="13">
    <source>
        <dbReference type="EMBL" id="GCB86134.1"/>
    </source>
</evidence>
<evidence type="ECO:0000256" key="10">
    <source>
        <dbReference type="ARBA" id="ARBA00023303"/>
    </source>
</evidence>
<keyword evidence="7 11" id="KW-0406">Ion transport</keyword>
<dbReference type="Gene3D" id="1.10.287.770">
    <property type="entry name" value="YojJ-like"/>
    <property type="match status" value="1"/>
</dbReference>
<keyword evidence="9 11" id="KW-0739">Sodium transport</keyword>
<comment type="similarity">
    <text evidence="11">Belongs to the amiloride-sensitive sodium channel (TC 1.A.6) family.</text>
</comment>
<evidence type="ECO:0000256" key="3">
    <source>
        <dbReference type="ARBA" id="ARBA00022461"/>
    </source>
</evidence>
<dbReference type="PANTHER" id="PTHR11690:SF297">
    <property type="entry name" value="ACID-SENSING ION CHANNEL 1B"/>
    <property type="match status" value="1"/>
</dbReference>
<dbReference type="STRING" id="75743.A0A401QL83"/>
<dbReference type="Proteomes" id="UP000288216">
    <property type="component" value="Unassembled WGS sequence"/>
</dbReference>
<dbReference type="OrthoDB" id="6021021at2759"/>
<dbReference type="InterPro" id="IPR001873">
    <property type="entry name" value="ENaC"/>
</dbReference>
<accession>A0A401QL83</accession>
<gene>
    <name evidence="13" type="ORF">scyTo_0026841</name>
</gene>
<proteinExistence type="inferred from homology"/>
<evidence type="ECO:0000256" key="9">
    <source>
        <dbReference type="ARBA" id="ARBA00023201"/>
    </source>
</evidence>
<comment type="caution">
    <text evidence="13">The sequence shown here is derived from an EMBL/GenBank/DDBJ whole genome shotgun (WGS) entry which is preliminary data.</text>
</comment>
<dbReference type="Gene3D" id="1.10.3590.10">
    <property type="entry name" value="acid-sensing ion channel 1 domain"/>
    <property type="match status" value="1"/>
</dbReference>
<reference evidence="13 14" key="1">
    <citation type="journal article" date="2018" name="Nat. Ecol. Evol.">
        <title>Shark genomes provide insights into elasmobranch evolution and the origin of vertebrates.</title>
        <authorList>
            <person name="Hara Y"/>
            <person name="Yamaguchi K"/>
            <person name="Onimaru K"/>
            <person name="Kadota M"/>
            <person name="Koyanagi M"/>
            <person name="Keeley SD"/>
            <person name="Tatsumi K"/>
            <person name="Tanaka K"/>
            <person name="Motone F"/>
            <person name="Kageyama Y"/>
            <person name="Nozu R"/>
            <person name="Adachi N"/>
            <person name="Nishimura O"/>
            <person name="Nakagawa R"/>
            <person name="Tanegashima C"/>
            <person name="Kiyatake I"/>
            <person name="Matsumoto R"/>
            <person name="Murakumo K"/>
            <person name="Nishida K"/>
            <person name="Terakita A"/>
            <person name="Kuratani S"/>
            <person name="Sato K"/>
            <person name="Hyodo S Kuraku.S."/>
        </authorList>
    </citation>
    <scope>NUCLEOTIDE SEQUENCE [LARGE SCALE GENOMIC DNA]</scope>
</reference>
<keyword evidence="4 11" id="KW-0812">Transmembrane</keyword>
<organism evidence="13 14">
    <name type="scientific">Scyliorhinus torazame</name>
    <name type="common">Cloudy catshark</name>
    <name type="synonym">Catulus torazame</name>
    <dbReference type="NCBI Taxonomy" id="75743"/>
    <lineage>
        <taxon>Eukaryota</taxon>
        <taxon>Metazoa</taxon>
        <taxon>Chordata</taxon>
        <taxon>Craniata</taxon>
        <taxon>Vertebrata</taxon>
        <taxon>Chondrichthyes</taxon>
        <taxon>Elasmobranchii</taxon>
        <taxon>Galeomorphii</taxon>
        <taxon>Galeoidea</taxon>
        <taxon>Carcharhiniformes</taxon>
        <taxon>Scyliorhinidae</taxon>
        <taxon>Scyliorhinus</taxon>
    </lineage>
</organism>
<protein>
    <submittedName>
        <fullName evidence="13">Uncharacterized protein</fullName>
    </submittedName>
</protein>
<keyword evidence="8 12" id="KW-0472">Membrane</keyword>
<evidence type="ECO:0000256" key="8">
    <source>
        <dbReference type="ARBA" id="ARBA00023136"/>
    </source>
</evidence>
<evidence type="ECO:0000313" key="14">
    <source>
        <dbReference type="Proteomes" id="UP000288216"/>
    </source>
</evidence>
<keyword evidence="6" id="KW-0915">Sodium</keyword>
<dbReference type="AlphaFoldDB" id="A0A401QL83"/>
<keyword evidence="2 11" id="KW-0813">Transport</keyword>
<dbReference type="GO" id="GO:0015280">
    <property type="term" value="F:ligand-gated sodium channel activity"/>
    <property type="evidence" value="ECO:0007669"/>
    <property type="project" value="TreeGrafter"/>
</dbReference>
<evidence type="ECO:0000256" key="2">
    <source>
        <dbReference type="ARBA" id="ARBA00022448"/>
    </source>
</evidence>
<dbReference type="GO" id="GO:0160128">
    <property type="term" value="F:pH-gated monoatomic ion channel activity"/>
    <property type="evidence" value="ECO:0007669"/>
    <property type="project" value="TreeGrafter"/>
</dbReference>
<name>A0A401QL83_SCYTO</name>
<evidence type="ECO:0000256" key="12">
    <source>
        <dbReference type="SAM" id="Phobius"/>
    </source>
</evidence>
<dbReference type="PANTHER" id="PTHR11690">
    <property type="entry name" value="AMILORIDE-SENSITIVE SODIUM CHANNEL-RELATED"/>
    <property type="match status" value="1"/>
</dbReference>